<accession>A0ABU0M3C9</accession>
<keyword evidence="1" id="KW-0808">Transferase</keyword>
<evidence type="ECO:0000313" key="2">
    <source>
        <dbReference type="Proteomes" id="UP001223743"/>
    </source>
</evidence>
<protein>
    <submittedName>
        <fullName evidence="1">Phytoene synthase</fullName>
        <ecNumber evidence="1">2.5.1.32</ecNumber>
    </submittedName>
</protein>
<evidence type="ECO:0000313" key="1">
    <source>
        <dbReference type="EMBL" id="MDQ0515455.1"/>
    </source>
</evidence>
<dbReference type="Pfam" id="PF00494">
    <property type="entry name" value="SQS_PSY"/>
    <property type="match status" value="1"/>
</dbReference>
<dbReference type="Proteomes" id="UP001223743">
    <property type="component" value="Unassembled WGS sequence"/>
</dbReference>
<dbReference type="RefSeq" id="WP_266281001.1">
    <property type="nucleotide sequence ID" value="NZ_JAPKNF010000001.1"/>
</dbReference>
<keyword evidence="2" id="KW-1185">Reference proteome</keyword>
<dbReference type="Gene3D" id="1.10.600.10">
    <property type="entry name" value="Farnesyl Diphosphate Synthase"/>
    <property type="match status" value="1"/>
</dbReference>
<organism evidence="1 2">
    <name type="scientific">Kaistia geumhonensis</name>
    <dbReference type="NCBI Taxonomy" id="410839"/>
    <lineage>
        <taxon>Bacteria</taxon>
        <taxon>Pseudomonadati</taxon>
        <taxon>Pseudomonadota</taxon>
        <taxon>Alphaproteobacteria</taxon>
        <taxon>Hyphomicrobiales</taxon>
        <taxon>Kaistiaceae</taxon>
        <taxon>Kaistia</taxon>
    </lineage>
</organism>
<dbReference type="EMBL" id="JAUSWJ010000001">
    <property type="protein sequence ID" value="MDQ0515455.1"/>
    <property type="molecule type" value="Genomic_DNA"/>
</dbReference>
<dbReference type="SUPFAM" id="SSF48576">
    <property type="entry name" value="Terpenoid synthases"/>
    <property type="match status" value="1"/>
</dbReference>
<reference evidence="1 2" key="1">
    <citation type="submission" date="2023-07" db="EMBL/GenBank/DDBJ databases">
        <title>Genomic Encyclopedia of Type Strains, Phase IV (KMG-IV): sequencing the most valuable type-strain genomes for metagenomic binning, comparative biology and taxonomic classification.</title>
        <authorList>
            <person name="Goeker M."/>
        </authorList>
    </citation>
    <scope>NUCLEOTIDE SEQUENCE [LARGE SCALE GENOMIC DNA]</scope>
    <source>
        <strain evidence="1 2">B1-1</strain>
    </source>
</reference>
<dbReference type="GO" id="GO:0016740">
    <property type="term" value="F:transferase activity"/>
    <property type="evidence" value="ECO:0007669"/>
    <property type="project" value="UniProtKB-KW"/>
</dbReference>
<gene>
    <name evidence="1" type="ORF">QO015_001068</name>
</gene>
<name>A0ABU0M3C9_9HYPH</name>
<proteinExistence type="predicted"/>
<dbReference type="EC" id="2.5.1.32" evidence="1"/>
<comment type="caution">
    <text evidence="1">The sequence shown here is derived from an EMBL/GenBank/DDBJ whole genome shotgun (WGS) entry which is preliminary data.</text>
</comment>
<dbReference type="PANTHER" id="PTHR31480">
    <property type="entry name" value="BIFUNCTIONAL LYCOPENE CYCLASE/PHYTOENE SYNTHASE"/>
    <property type="match status" value="1"/>
</dbReference>
<sequence length="280" mass="30714">MDAFAYAADELRRDDRERFLADLFAPEAERRHLFALHAFNLDVARVREKVRDPLPGEVRLQWWRDLIEGKPHGDAAGNPLAAALIETISLAGLPRAALVNLIDARVFDLYDDPMPSVTDLEGYAGETASALIQCGAMILVGGRDPKSADAAGHAGVAQAITGLLRALPWHARRRQLYLPADLMAKHGAKAEDVFAGKLTPEVAAVLADLRALARSHLARSRALIPALDRAVLPAFLPVALVETLLAIMEKRGFDALNQPAELPQWRTQWLLWRAARRGNV</sequence>
<dbReference type="InterPro" id="IPR002060">
    <property type="entry name" value="Squ/phyt_synthse"/>
</dbReference>
<dbReference type="InterPro" id="IPR008949">
    <property type="entry name" value="Isoprenoid_synthase_dom_sf"/>
</dbReference>